<evidence type="ECO:0000313" key="4">
    <source>
        <dbReference type="EMBL" id="PJY73452.1"/>
    </source>
</evidence>
<proteinExistence type="inferred from homology"/>
<comment type="similarity">
    <text evidence="1">Belongs to the transferase hexapeptide repeat family.</text>
</comment>
<keyword evidence="3 4" id="KW-0012">Acyltransferase</keyword>
<reference evidence="4 5" key="1">
    <citation type="journal article" date="2017" name="MBio">
        <title>Gut Symbiont Bacteroides fragilis Secretes a Eukaryotic-Like Ubiquitin Protein That Mediates Intraspecies Antagonism.</title>
        <authorList>
            <person name="Chatzidaki-Livanis M."/>
            <person name="Coyne M.J."/>
            <person name="Roelofs K.G."/>
            <person name="Gentyala R.R."/>
            <person name="Caldwell J.M."/>
            <person name="Comstock L.E."/>
        </authorList>
    </citation>
    <scope>NUCLEOTIDE SEQUENCE [LARGE SCALE GENOMIC DNA]</scope>
    <source>
        <strain evidence="4 5">12905</strain>
    </source>
</reference>
<accession>A0A2M9V463</accession>
<dbReference type="EC" id="2.3.1.30" evidence="4"/>
<keyword evidence="2 4" id="KW-0808">Transferase</keyword>
<sequence>MKKIKTAFALPLFWLLFKVSKDMHKIQVDGQAWCQWQHKNFTLWNMCSLFIDFKEFRNLFYYRIGYLHHLIEWIFPRMTNLYITTPRSDVDSGLIIQHGFATIISAKQIGKNCKIYQQVTIGYDHTLQAPIIGDNVEICCGAKVIGGVTIGNNVIIGANAVVIKDVPNNCIVAGVPAKIIKKI</sequence>
<dbReference type="InterPro" id="IPR045304">
    <property type="entry name" value="LbH_SAT"/>
</dbReference>
<dbReference type="SUPFAM" id="SSF51161">
    <property type="entry name" value="Trimeric LpxA-like enzymes"/>
    <property type="match status" value="1"/>
</dbReference>
<dbReference type="Pfam" id="PF00132">
    <property type="entry name" value="Hexapep"/>
    <property type="match status" value="1"/>
</dbReference>
<dbReference type="AlphaFoldDB" id="A0A2M9V463"/>
<evidence type="ECO:0000256" key="2">
    <source>
        <dbReference type="ARBA" id="ARBA00022679"/>
    </source>
</evidence>
<gene>
    <name evidence="4" type="primary">cysE_2</name>
    <name evidence="4" type="ORF">CQW34_03335</name>
</gene>
<dbReference type="EMBL" id="PDCW01000027">
    <property type="protein sequence ID" value="PJY73452.1"/>
    <property type="molecule type" value="Genomic_DNA"/>
</dbReference>
<comment type="caution">
    <text evidence="4">The sequence shown here is derived from an EMBL/GenBank/DDBJ whole genome shotgun (WGS) entry which is preliminary data.</text>
</comment>
<dbReference type="RefSeq" id="WP_100788691.1">
    <property type="nucleotide sequence ID" value="NZ_JADNBK010000020.1"/>
</dbReference>
<organism evidence="4 5">
    <name type="scientific">Bacteroides fragilis</name>
    <dbReference type="NCBI Taxonomy" id="817"/>
    <lineage>
        <taxon>Bacteria</taxon>
        <taxon>Pseudomonadati</taxon>
        <taxon>Bacteroidota</taxon>
        <taxon>Bacteroidia</taxon>
        <taxon>Bacteroidales</taxon>
        <taxon>Bacteroidaceae</taxon>
        <taxon>Bacteroides</taxon>
    </lineage>
</organism>
<evidence type="ECO:0000313" key="5">
    <source>
        <dbReference type="Proteomes" id="UP000231846"/>
    </source>
</evidence>
<name>A0A2M9V463_BACFG</name>
<dbReference type="InterPro" id="IPR011004">
    <property type="entry name" value="Trimer_LpxA-like_sf"/>
</dbReference>
<dbReference type="Proteomes" id="UP000231846">
    <property type="component" value="Unassembled WGS sequence"/>
</dbReference>
<evidence type="ECO:0000256" key="1">
    <source>
        <dbReference type="ARBA" id="ARBA00007274"/>
    </source>
</evidence>
<dbReference type="CDD" id="cd03354">
    <property type="entry name" value="LbH_SAT"/>
    <property type="match status" value="1"/>
</dbReference>
<dbReference type="PANTHER" id="PTHR42811">
    <property type="entry name" value="SERINE ACETYLTRANSFERASE"/>
    <property type="match status" value="1"/>
</dbReference>
<dbReference type="GO" id="GO:0009001">
    <property type="term" value="F:serine O-acetyltransferase activity"/>
    <property type="evidence" value="ECO:0007669"/>
    <property type="project" value="UniProtKB-EC"/>
</dbReference>
<evidence type="ECO:0000256" key="3">
    <source>
        <dbReference type="ARBA" id="ARBA00023315"/>
    </source>
</evidence>
<dbReference type="InterPro" id="IPR001451">
    <property type="entry name" value="Hexapep"/>
</dbReference>
<dbReference type="Gene3D" id="2.160.10.10">
    <property type="entry name" value="Hexapeptide repeat proteins"/>
    <property type="match status" value="1"/>
</dbReference>
<protein>
    <submittedName>
        <fullName evidence="4">Serine acetyltransferase</fullName>
        <ecNumber evidence="4">2.3.1.30</ecNumber>
    </submittedName>
</protein>